<sequence length="58" mass="6842">MAHYIFTFDSNSFFKHLCKNLNFNLHLINYLNLRSFSFMNTNLNNSIHFTLSGLSLPK</sequence>
<dbReference type="AlphaFoldDB" id="A0A0U1R3F5"/>
<organism evidence="1 2">
    <name type="scientific">Yersinia pseudotuberculosis serotype O:1b (strain IP 31758)</name>
    <dbReference type="NCBI Taxonomy" id="349747"/>
    <lineage>
        <taxon>Bacteria</taxon>
        <taxon>Pseudomonadati</taxon>
        <taxon>Pseudomonadota</taxon>
        <taxon>Gammaproteobacteria</taxon>
        <taxon>Enterobacterales</taxon>
        <taxon>Yersiniaceae</taxon>
        <taxon>Yersinia</taxon>
    </lineage>
</organism>
<accession>A0A0U1R3F5</accession>
<reference evidence="1 2" key="1">
    <citation type="journal article" date="2007" name="PLoS Genet.">
        <title>The complete genome sequence of Yersinia pseudotuberculosis IP31758, the causative agent of Far East scarlet-like fever.</title>
        <authorList>
            <person name="Eppinger M."/>
            <person name="Rosovitz M.J."/>
            <person name="Fricke W.F."/>
            <person name="Rasko D.A."/>
            <person name="Kokorina G."/>
            <person name="Fayolle C."/>
            <person name="Lindler L.E."/>
            <person name="Carniel E."/>
            <person name="Ravel J."/>
        </authorList>
    </citation>
    <scope>NUCLEOTIDE SEQUENCE [LARGE SCALE GENOMIC DNA]</scope>
    <source>
        <strain evidence="1 2">IP 31758</strain>
    </source>
</reference>
<name>A0A0U1R3F5_YERP3</name>
<dbReference type="EMBL" id="CP000720">
    <property type="protein sequence ID" value="ABS49872.1"/>
    <property type="molecule type" value="Genomic_DNA"/>
</dbReference>
<dbReference type="KEGG" id="ypi:YpsIP31758_4039"/>
<dbReference type="HOGENOM" id="CLU_2978357_0_0_6"/>
<evidence type="ECO:0000313" key="2">
    <source>
        <dbReference type="Proteomes" id="UP000002412"/>
    </source>
</evidence>
<dbReference type="Proteomes" id="UP000002412">
    <property type="component" value="Chromosome"/>
</dbReference>
<evidence type="ECO:0000313" key="1">
    <source>
        <dbReference type="EMBL" id="ABS49872.1"/>
    </source>
</evidence>
<protein>
    <submittedName>
        <fullName evidence="1">Uncharacterized protein</fullName>
    </submittedName>
</protein>
<gene>
    <name evidence="1" type="ordered locus">YpsIP31758_4039</name>
</gene>
<proteinExistence type="predicted"/>